<dbReference type="AlphaFoldDB" id="A0A5C6E9A3"/>
<name>A0A5C6E9A3_9BACT</name>
<protein>
    <submittedName>
        <fullName evidence="1">Uncharacterized protein</fullName>
    </submittedName>
</protein>
<dbReference type="RefSeq" id="WP_146598088.1">
    <property type="nucleotide sequence ID" value="NZ_SJPY01000001.1"/>
</dbReference>
<reference evidence="1 2" key="1">
    <citation type="submission" date="2019-02" db="EMBL/GenBank/DDBJ databases">
        <title>Deep-cultivation of Planctomycetes and their phenomic and genomic characterization uncovers novel biology.</title>
        <authorList>
            <person name="Wiegand S."/>
            <person name="Jogler M."/>
            <person name="Boedeker C."/>
            <person name="Pinto D."/>
            <person name="Vollmers J."/>
            <person name="Rivas-Marin E."/>
            <person name="Kohn T."/>
            <person name="Peeters S.H."/>
            <person name="Heuer A."/>
            <person name="Rast P."/>
            <person name="Oberbeckmann S."/>
            <person name="Bunk B."/>
            <person name="Jeske O."/>
            <person name="Meyerdierks A."/>
            <person name="Storesund J.E."/>
            <person name="Kallscheuer N."/>
            <person name="Luecker S."/>
            <person name="Lage O.M."/>
            <person name="Pohl T."/>
            <person name="Merkel B.J."/>
            <person name="Hornburger P."/>
            <person name="Mueller R.-W."/>
            <person name="Bruemmer F."/>
            <person name="Labrenz M."/>
            <person name="Spormann A.M."/>
            <person name="Op Den Camp H."/>
            <person name="Overmann J."/>
            <person name="Amann R."/>
            <person name="Jetten M.S.M."/>
            <person name="Mascher T."/>
            <person name="Medema M.H."/>
            <person name="Devos D.P."/>
            <person name="Kaster A.-K."/>
            <person name="Ovreas L."/>
            <person name="Rohde M."/>
            <person name="Galperin M.Y."/>
            <person name="Jogler C."/>
        </authorList>
    </citation>
    <scope>NUCLEOTIDE SEQUENCE [LARGE SCALE GENOMIC DNA]</scope>
    <source>
        <strain evidence="1 2">Q31b</strain>
    </source>
</reference>
<accession>A0A5C6E9A3</accession>
<comment type="caution">
    <text evidence="1">The sequence shown here is derived from an EMBL/GenBank/DDBJ whole genome shotgun (WGS) entry which is preliminary data.</text>
</comment>
<gene>
    <name evidence="1" type="ORF">Q31b_05420</name>
</gene>
<organism evidence="1 2">
    <name type="scientific">Novipirellula aureliae</name>
    <dbReference type="NCBI Taxonomy" id="2527966"/>
    <lineage>
        <taxon>Bacteria</taxon>
        <taxon>Pseudomonadati</taxon>
        <taxon>Planctomycetota</taxon>
        <taxon>Planctomycetia</taxon>
        <taxon>Pirellulales</taxon>
        <taxon>Pirellulaceae</taxon>
        <taxon>Novipirellula</taxon>
    </lineage>
</organism>
<dbReference type="EMBL" id="SJPY01000001">
    <property type="protein sequence ID" value="TWU45370.1"/>
    <property type="molecule type" value="Genomic_DNA"/>
</dbReference>
<evidence type="ECO:0000313" key="2">
    <source>
        <dbReference type="Proteomes" id="UP000315471"/>
    </source>
</evidence>
<evidence type="ECO:0000313" key="1">
    <source>
        <dbReference type="EMBL" id="TWU45370.1"/>
    </source>
</evidence>
<dbReference type="Proteomes" id="UP000315471">
    <property type="component" value="Unassembled WGS sequence"/>
</dbReference>
<proteinExistence type="predicted"/>
<dbReference type="OrthoDB" id="281306at2"/>
<keyword evidence="2" id="KW-1185">Reference proteome</keyword>
<sequence length="150" mass="16559">MPLRRLSNELIRLGRDELTTPVLVLPPWISLRADFYKELAEAITSQTGQSVRFDTLRPLGGLWQTLVNKFSDWQIRQINRQVNRKGQAMPAAEVVLTASIARPTSMLAIDRTQAQTPTVFVIGIANEKASLPSWTTPIHLASSPISGVAA</sequence>